<organism evidence="1">
    <name type="scientific">Nothobranchius kadleci</name>
    <name type="common">African annual killifish</name>
    <dbReference type="NCBI Taxonomy" id="1051664"/>
    <lineage>
        <taxon>Eukaryota</taxon>
        <taxon>Metazoa</taxon>
        <taxon>Chordata</taxon>
        <taxon>Craniata</taxon>
        <taxon>Vertebrata</taxon>
        <taxon>Euteleostomi</taxon>
        <taxon>Actinopterygii</taxon>
        <taxon>Neopterygii</taxon>
        <taxon>Teleostei</taxon>
        <taxon>Neoteleostei</taxon>
        <taxon>Acanthomorphata</taxon>
        <taxon>Ovalentaria</taxon>
        <taxon>Atherinomorphae</taxon>
        <taxon>Cyprinodontiformes</taxon>
        <taxon>Nothobranchiidae</taxon>
        <taxon>Nothobranchius</taxon>
    </lineage>
</organism>
<sequence>MDHKSQHAPRGDSLHVAPTAQTAAINGSRLSSSPLSHRFFRFMIIHDQPTDQSNELSAH</sequence>
<accession>A0A1A8EE30</accession>
<proteinExistence type="predicted"/>
<evidence type="ECO:0000313" key="1">
    <source>
        <dbReference type="EMBL" id="SBQ43886.1"/>
    </source>
</evidence>
<dbReference type="AlphaFoldDB" id="A0A1A8EE30"/>
<reference evidence="1" key="2">
    <citation type="submission" date="2016-06" db="EMBL/GenBank/DDBJ databases">
        <title>The genome of a short-lived fish provides insights into sex chromosome evolution and the genetic control of aging.</title>
        <authorList>
            <person name="Reichwald K."/>
            <person name="Felder M."/>
            <person name="Petzold A."/>
            <person name="Koch P."/>
            <person name="Groth M."/>
            <person name="Platzer M."/>
        </authorList>
    </citation>
    <scope>NUCLEOTIDE SEQUENCE</scope>
    <source>
        <tissue evidence="1">Brain</tissue>
    </source>
</reference>
<protein>
    <submittedName>
        <fullName evidence="1">Uncharacterized protein</fullName>
    </submittedName>
</protein>
<feature type="non-terminal residue" evidence="1">
    <location>
        <position position="59"/>
    </location>
</feature>
<gene>
    <name evidence="1" type="primary">CU459095.1</name>
</gene>
<name>A0A1A8EE30_NOTKA</name>
<dbReference type="EMBL" id="HAEA01015406">
    <property type="protein sequence ID" value="SBQ43886.1"/>
    <property type="molecule type" value="Transcribed_RNA"/>
</dbReference>
<reference evidence="1" key="1">
    <citation type="submission" date="2016-05" db="EMBL/GenBank/DDBJ databases">
        <authorList>
            <person name="Lavstsen T."/>
            <person name="Jespersen J.S."/>
        </authorList>
    </citation>
    <scope>NUCLEOTIDE SEQUENCE</scope>
    <source>
        <tissue evidence="1">Brain</tissue>
    </source>
</reference>